<evidence type="ECO:0000256" key="3">
    <source>
        <dbReference type="ARBA" id="ARBA00022480"/>
    </source>
</evidence>
<keyword evidence="3 13" id="KW-0919">Taste</keyword>
<keyword evidence="9 13" id="KW-0675">Receptor</keyword>
<evidence type="ECO:0000256" key="11">
    <source>
        <dbReference type="ARBA" id="ARBA00023224"/>
    </source>
</evidence>
<reference evidence="16" key="1">
    <citation type="journal article" date="2017" name="PLoS ONE">
        <title>The Agassiz's desert tortoise genome provides a resource for the conservation of a threatened species.</title>
        <authorList>
            <person name="Tollis M."/>
            <person name="DeNardo D.F."/>
            <person name="Cornelius J.A."/>
            <person name="Dolby G.A."/>
            <person name="Edwards T."/>
            <person name="Henen B.T."/>
            <person name="Karl A.E."/>
            <person name="Murphy R.W."/>
            <person name="Kusumi K."/>
        </authorList>
    </citation>
    <scope>NUCLEOTIDE SEQUENCE [LARGE SCALE GENOMIC DNA]</scope>
</reference>
<evidence type="ECO:0000256" key="13">
    <source>
        <dbReference type="RuleBase" id="RU004424"/>
    </source>
</evidence>
<proteinExistence type="inferred from homology"/>
<dbReference type="CDD" id="cd13950">
    <property type="entry name" value="7tm_TAS2R"/>
    <property type="match status" value="1"/>
</dbReference>
<evidence type="ECO:0000256" key="6">
    <source>
        <dbReference type="ARBA" id="ARBA00022989"/>
    </source>
</evidence>
<dbReference type="Ensembl" id="ENSGAGT00000012260.1">
    <property type="protein sequence ID" value="ENSGAGP00000010691.1"/>
    <property type="gene ID" value="ENSGAGG00000008342.1"/>
</dbReference>
<evidence type="ECO:0000256" key="7">
    <source>
        <dbReference type="ARBA" id="ARBA00023040"/>
    </source>
</evidence>
<protein>
    <recommendedName>
        <fullName evidence="13">Taste receptor type 2</fullName>
    </recommendedName>
</protein>
<feature type="transmembrane region" description="Helical" evidence="14">
    <location>
        <begin position="243"/>
        <end position="265"/>
    </location>
</feature>
<feature type="transmembrane region" description="Helical" evidence="14">
    <location>
        <begin position="93"/>
        <end position="115"/>
    </location>
</feature>
<dbReference type="Pfam" id="PF05296">
    <property type="entry name" value="TAS2R"/>
    <property type="match status" value="1"/>
</dbReference>
<keyword evidence="6 14" id="KW-1133">Transmembrane helix</keyword>
<evidence type="ECO:0000256" key="1">
    <source>
        <dbReference type="ARBA" id="ARBA00004141"/>
    </source>
</evidence>
<dbReference type="Proteomes" id="UP000291020">
    <property type="component" value="Unassembled WGS sequence"/>
</dbReference>
<keyword evidence="10" id="KW-0325">Glycoprotein</keyword>
<sequence>MGSCQLGSQLTASLGFLPPAIEFSAGVLTNGYIVALNCIDWAKSRTLTSYDKIITSLVFSRFCLQFLVTSDNVLSMVYPNIFDRFETLQPSLVIWMFTNQVSLCFASCLSVFYCVKIATFNQSLFSWLKLRLSKLVPWLLLGSILYCLVTTVAFTLFSYSYWVFSHNSTDCISTNGTISDNKDNLLEFTFLIHSIGSIFPLTVFIASTVLLIISLWRHIRKMNLNSDLNPNFRNPSTDTHVRALKSVVSFFIIYNIYYVASTFSIGNLSYLNAEWEIWVVSFISAAYPSVHSIILILGNPKLKLASGKILHSTNCCFKEFTS</sequence>
<feature type="transmembrane region" description="Helical" evidence="14">
    <location>
        <begin position="190"/>
        <end position="216"/>
    </location>
</feature>
<dbReference type="GO" id="GO:0004930">
    <property type="term" value="F:G protein-coupled receptor activity"/>
    <property type="evidence" value="ECO:0007669"/>
    <property type="project" value="UniProtKB-KW"/>
</dbReference>
<reference evidence="15" key="2">
    <citation type="submission" date="2025-08" db="UniProtKB">
        <authorList>
            <consortium name="Ensembl"/>
        </authorList>
    </citation>
    <scope>IDENTIFICATION</scope>
</reference>
<evidence type="ECO:0000256" key="10">
    <source>
        <dbReference type="ARBA" id="ARBA00023180"/>
    </source>
</evidence>
<reference evidence="15" key="3">
    <citation type="submission" date="2025-09" db="UniProtKB">
        <authorList>
            <consortium name="Ensembl"/>
        </authorList>
    </citation>
    <scope>IDENTIFICATION</scope>
</reference>
<evidence type="ECO:0000256" key="5">
    <source>
        <dbReference type="ARBA" id="ARBA00022692"/>
    </source>
</evidence>
<dbReference type="STRING" id="38772.ENSGAGP00000010691"/>
<keyword evidence="16" id="KW-1185">Reference proteome</keyword>
<dbReference type="AlphaFoldDB" id="A0A452H815"/>
<keyword evidence="5 13" id="KW-0812">Transmembrane</keyword>
<feature type="transmembrane region" description="Helical" evidence="14">
    <location>
        <begin position="20"/>
        <end position="42"/>
    </location>
</feature>
<keyword evidence="11 13" id="KW-0807">Transducer</keyword>
<comment type="similarity">
    <text evidence="2 12">Belongs to the G-protein coupled receptor T2R family.</text>
</comment>
<evidence type="ECO:0000256" key="4">
    <source>
        <dbReference type="ARBA" id="ARBA00022606"/>
    </source>
</evidence>
<organism evidence="15 16">
    <name type="scientific">Gopherus agassizii</name>
    <name type="common">Agassiz's desert tortoise</name>
    <dbReference type="NCBI Taxonomy" id="38772"/>
    <lineage>
        <taxon>Eukaryota</taxon>
        <taxon>Metazoa</taxon>
        <taxon>Chordata</taxon>
        <taxon>Craniata</taxon>
        <taxon>Vertebrata</taxon>
        <taxon>Euteleostomi</taxon>
        <taxon>Archelosauria</taxon>
        <taxon>Testudinata</taxon>
        <taxon>Testudines</taxon>
        <taxon>Cryptodira</taxon>
        <taxon>Durocryptodira</taxon>
        <taxon>Testudinoidea</taxon>
        <taxon>Testudinidae</taxon>
        <taxon>Gopherus</taxon>
    </lineage>
</organism>
<evidence type="ECO:0000256" key="9">
    <source>
        <dbReference type="ARBA" id="ARBA00023170"/>
    </source>
</evidence>
<dbReference type="PANTHER" id="PTHR11394:SF149">
    <property type="entry name" value="TASTE RECEPTOR TYPE 2 MEMBER 1"/>
    <property type="match status" value="1"/>
</dbReference>
<keyword evidence="7 13" id="KW-0297">G-protein coupled receptor</keyword>
<evidence type="ECO:0000313" key="16">
    <source>
        <dbReference type="Proteomes" id="UP000291020"/>
    </source>
</evidence>
<dbReference type="Gene3D" id="1.20.1070.10">
    <property type="entry name" value="Rhodopsin 7-helix transmembrane proteins"/>
    <property type="match status" value="1"/>
</dbReference>
<evidence type="ECO:0000256" key="2">
    <source>
        <dbReference type="ARBA" id="ARBA00007376"/>
    </source>
</evidence>
<comment type="subcellular location">
    <subcellularLocation>
        <location evidence="1 13">Membrane</location>
        <topology evidence="1 13">Multi-pass membrane protein</topology>
    </subcellularLocation>
</comment>
<name>A0A452H815_9SAUR</name>
<dbReference type="GO" id="GO:0033038">
    <property type="term" value="F:bitter taste receptor activity"/>
    <property type="evidence" value="ECO:0007669"/>
    <property type="project" value="InterPro"/>
</dbReference>
<dbReference type="GO" id="GO:0016020">
    <property type="term" value="C:membrane"/>
    <property type="evidence" value="ECO:0007669"/>
    <property type="project" value="UniProtKB-SubCell"/>
</dbReference>
<keyword evidence="8 13" id="KW-0472">Membrane</keyword>
<dbReference type="SUPFAM" id="SSF81321">
    <property type="entry name" value="Family A G protein-coupled receptor-like"/>
    <property type="match status" value="1"/>
</dbReference>
<dbReference type="InterPro" id="IPR007960">
    <property type="entry name" value="TAS2R"/>
</dbReference>
<feature type="transmembrane region" description="Helical" evidence="14">
    <location>
        <begin position="277"/>
        <end position="298"/>
    </location>
</feature>
<feature type="transmembrane region" description="Helical" evidence="14">
    <location>
        <begin position="135"/>
        <end position="159"/>
    </location>
</feature>
<keyword evidence="4 13" id="KW-0716">Sensory transduction</keyword>
<feature type="transmembrane region" description="Helical" evidence="14">
    <location>
        <begin position="62"/>
        <end position="81"/>
    </location>
</feature>
<evidence type="ECO:0000313" key="15">
    <source>
        <dbReference type="Ensembl" id="ENSGAGP00000010691.1"/>
    </source>
</evidence>
<dbReference type="PANTHER" id="PTHR11394">
    <property type="entry name" value="TASTE RECEPTOR TYPE 2"/>
    <property type="match status" value="1"/>
</dbReference>
<dbReference type="FunFam" id="1.20.1070.10:FF:000055">
    <property type="entry name" value="Taste receptor type 2"/>
    <property type="match status" value="1"/>
</dbReference>
<accession>A0A452H815</accession>
<evidence type="ECO:0000256" key="14">
    <source>
        <dbReference type="SAM" id="Phobius"/>
    </source>
</evidence>
<evidence type="ECO:0000256" key="12">
    <source>
        <dbReference type="RuleBase" id="RU004423"/>
    </source>
</evidence>
<evidence type="ECO:0000256" key="8">
    <source>
        <dbReference type="ARBA" id="ARBA00023136"/>
    </source>
</evidence>